<dbReference type="EMBL" id="JADNRY010000181">
    <property type="protein sequence ID" value="KAF9062108.1"/>
    <property type="molecule type" value="Genomic_DNA"/>
</dbReference>
<protein>
    <submittedName>
        <fullName evidence="2">Uncharacterized protein</fullName>
    </submittedName>
</protein>
<dbReference type="OrthoDB" id="300709at2759"/>
<feature type="non-terminal residue" evidence="2">
    <location>
        <position position="1"/>
    </location>
</feature>
<accession>A0A9P5PDY6</accession>
<keyword evidence="3" id="KW-1185">Reference proteome</keyword>
<dbReference type="AlphaFoldDB" id="A0A9P5PDY6"/>
<feature type="region of interest" description="Disordered" evidence="1">
    <location>
        <begin position="1"/>
        <end position="24"/>
    </location>
</feature>
<evidence type="ECO:0000256" key="1">
    <source>
        <dbReference type="SAM" id="MobiDB-lite"/>
    </source>
</evidence>
<dbReference type="Proteomes" id="UP000772434">
    <property type="component" value="Unassembled WGS sequence"/>
</dbReference>
<sequence length="95" mass="10687">SLGDATSPHYHQATDTASESSPAISPFPRALHLAKLPNVTWIQGWQDSQDDLHRYRAFHGVYDAWINIASLALGEKNKLLFGIRAYEIAWYAALY</sequence>
<proteinExistence type="predicted"/>
<feature type="compositionally biased region" description="Polar residues" evidence="1">
    <location>
        <begin position="13"/>
        <end position="23"/>
    </location>
</feature>
<name>A0A9P5PDY6_9AGAR</name>
<evidence type="ECO:0000313" key="2">
    <source>
        <dbReference type="EMBL" id="KAF9062108.1"/>
    </source>
</evidence>
<reference evidence="2" key="1">
    <citation type="submission" date="2020-11" db="EMBL/GenBank/DDBJ databases">
        <authorList>
            <consortium name="DOE Joint Genome Institute"/>
            <person name="Ahrendt S."/>
            <person name="Riley R."/>
            <person name="Andreopoulos W."/>
            <person name="Labutti K."/>
            <person name="Pangilinan J."/>
            <person name="Ruiz-Duenas F.J."/>
            <person name="Barrasa J.M."/>
            <person name="Sanchez-Garcia M."/>
            <person name="Camarero S."/>
            <person name="Miyauchi S."/>
            <person name="Serrano A."/>
            <person name="Linde D."/>
            <person name="Babiker R."/>
            <person name="Drula E."/>
            <person name="Ayuso-Fernandez I."/>
            <person name="Pacheco R."/>
            <person name="Padilla G."/>
            <person name="Ferreira P."/>
            <person name="Barriuso J."/>
            <person name="Kellner H."/>
            <person name="Castanera R."/>
            <person name="Alfaro M."/>
            <person name="Ramirez L."/>
            <person name="Pisabarro A.G."/>
            <person name="Kuo A."/>
            <person name="Tritt A."/>
            <person name="Lipzen A."/>
            <person name="He G."/>
            <person name="Yan M."/>
            <person name="Ng V."/>
            <person name="Cullen D."/>
            <person name="Martin F."/>
            <person name="Rosso M.-N."/>
            <person name="Henrissat B."/>
            <person name="Hibbett D."/>
            <person name="Martinez A.T."/>
            <person name="Grigoriev I.V."/>
        </authorList>
    </citation>
    <scope>NUCLEOTIDE SEQUENCE</scope>
    <source>
        <strain evidence="2">AH 40177</strain>
    </source>
</reference>
<organism evidence="2 3">
    <name type="scientific">Rhodocollybia butyracea</name>
    <dbReference type="NCBI Taxonomy" id="206335"/>
    <lineage>
        <taxon>Eukaryota</taxon>
        <taxon>Fungi</taxon>
        <taxon>Dikarya</taxon>
        <taxon>Basidiomycota</taxon>
        <taxon>Agaricomycotina</taxon>
        <taxon>Agaricomycetes</taxon>
        <taxon>Agaricomycetidae</taxon>
        <taxon>Agaricales</taxon>
        <taxon>Marasmiineae</taxon>
        <taxon>Omphalotaceae</taxon>
        <taxon>Rhodocollybia</taxon>
    </lineage>
</organism>
<gene>
    <name evidence="2" type="ORF">BDP27DRAFT_304260</name>
</gene>
<evidence type="ECO:0000313" key="3">
    <source>
        <dbReference type="Proteomes" id="UP000772434"/>
    </source>
</evidence>
<comment type="caution">
    <text evidence="2">The sequence shown here is derived from an EMBL/GenBank/DDBJ whole genome shotgun (WGS) entry which is preliminary data.</text>
</comment>